<dbReference type="EMBL" id="VIEB01000454">
    <property type="protein sequence ID" value="TQD90359.1"/>
    <property type="molecule type" value="Genomic_DNA"/>
</dbReference>
<evidence type="ECO:0000313" key="1">
    <source>
        <dbReference type="EMBL" id="TQD90359.1"/>
    </source>
</evidence>
<organism evidence="1 2">
    <name type="scientific">Malus baccata</name>
    <name type="common">Siberian crab apple</name>
    <name type="synonym">Pyrus baccata</name>
    <dbReference type="NCBI Taxonomy" id="106549"/>
    <lineage>
        <taxon>Eukaryota</taxon>
        <taxon>Viridiplantae</taxon>
        <taxon>Streptophyta</taxon>
        <taxon>Embryophyta</taxon>
        <taxon>Tracheophyta</taxon>
        <taxon>Spermatophyta</taxon>
        <taxon>Magnoliopsida</taxon>
        <taxon>eudicotyledons</taxon>
        <taxon>Gunneridae</taxon>
        <taxon>Pentapetalae</taxon>
        <taxon>rosids</taxon>
        <taxon>fabids</taxon>
        <taxon>Rosales</taxon>
        <taxon>Rosaceae</taxon>
        <taxon>Amygdaloideae</taxon>
        <taxon>Maleae</taxon>
        <taxon>Malus</taxon>
    </lineage>
</organism>
<gene>
    <name evidence="1" type="ORF">C1H46_024094</name>
</gene>
<reference evidence="1 2" key="1">
    <citation type="journal article" date="2019" name="G3 (Bethesda)">
        <title>Sequencing of a Wild Apple (Malus baccata) Genome Unravels the Differences Between Cultivated and Wild Apple Species Regarding Disease Resistance and Cold Tolerance.</title>
        <authorList>
            <person name="Chen X."/>
        </authorList>
    </citation>
    <scope>NUCLEOTIDE SEQUENCE [LARGE SCALE GENOMIC DNA]</scope>
    <source>
        <strain evidence="2">cv. Shandingzi</strain>
        <tissue evidence="1">Leaves</tissue>
    </source>
</reference>
<proteinExistence type="predicted"/>
<protein>
    <submittedName>
        <fullName evidence="1">Uncharacterized protein</fullName>
    </submittedName>
</protein>
<sequence>MGSMKGFEFADLPWERILLEVEIRLPFKRVLVVNNDEGSHVLLSYEKLFELYFYYGRRWVEGHPCPADEDYDGYFLEDRIFEDEPLVCPSEIAISEEARRKLHDGGMLLFSQPALVDNFVPGEGEIPEVGEQERAQAVKDNEGWTTVVPRRSLNANICKGSARRDERSYDNIVKINKTWGSRANLVSRWRSIVDKGSGVAGVVAGYEQEDKVKGTVDEEDIFMETDCETSVLV</sequence>
<dbReference type="Proteomes" id="UP000315295">
    <property type="component" value="Unassembled WGS sequence"/>
</dbReference>
<accession>A0A540LVK3</accession>
<dbReference type="AlphaFoldDB" id="A0A540LVK3"/>
<comment type="caution">
    <text evidence="1">The sequence shown here is derived from an EMBL/GenBank/DDBJ whole genome shotgun (WGS) entry which is preliminary data.</text>
</comment>
<keyword evidence="2" id="KW-1185">Reference proteome</keyword>
<name>A0A540LVK3_MALBA</name>
<evidence type="ECO:0000313" key="2">
    <source>
        <dbReference type="Proteomes" id="UP000315295"/>
    </source>
</evidence>